<comment type="caution">
    <text evidence="1">The sequence shown here is derived from an EMBL/GenBank/DDBJ whole genome shotgun (WGS) entry which is preliminary data.</text>
</comment>
<gene>
    <name evidence="1" type="ORF">LTR37_015987</name>
</gene>
<dbReference type="EMBL" id="JAUTXU010000186">
    <property type="protein sequence ID" value="KAK3700376.1"/>
    <property type="molecule type" value="Genomic_DNA"/>
</dbReference>
<evidence type="ECO:0000313" key="1">
    <source>
        <dbReference type="EMBL" id="KAK3700376.1"/>
    </source>
</evidence>
<proteinExistence type="predicted"/>
<keyword evidence="2" id="KW-1185">Reference proteome</keyword>
<accession>A0ACC3MP28</accession>
<name>A0ACC3MP28_9PEZI</name>
<organism evidence="1 2">
    <name type="scientific">Vermiconidia calcicola</name>
    <dbReference type="NCBI Taxonomy" id="1690605"/>
    <lineage>
        <taxon>Eukaryota</taxon>
        <taxon>Fungi</taxon>
        <taxon>Dikarya</taxon>
        <taxon>Ascomycota</taxon>
        <taxon>Pezizomycotina</taxon>
        <taxon>Dothideomycetes</taxon>
        <taxon>Dothideomycetidae</taxon>
        <taxon>Mycosphaerellales</taxon>
        <taxon>Extremaceae</taxon>
        <taxon>Vermiconidia</taxon>
    </lineage>
</organism>
<sequence length="485" mass="53724">MFVRTNVDLPVDATSETTLIELGYKLNEKGQFVNFHTSNSTPSFFDFFVSDNENRNEENREKMHEAARTEVMKMLEKMGVKETFLWGEDGAEISNAKPTAPNVTILTTNLDELKAKKDVVVVIGDHNGDAGIWAYRHFLGEGGVDGGSAVGLVKKLKDVGLEGYLGKDFKKYVTEYEARHAFEKEYPTMAVKEEDVPGMIILNPGQLLYSPKKNKSMSYASWRARERPTALSASYVIDPISNRVAGHGTADEHIDTVLTHVVSNIVAPDAKLYVVCVSDGAERFVKWMDNAFEAEHLNPITHMTSAVVLMESTHEHKDIKSSEFVEKLAYLGRSWIKSDQPKGQLMNTPGGVKKIAYQSSDEQSDDGADSLADSVTSLQIDTAENLLKSVESVEAEGSVAGDQPVIVKKSTHNKPVKESYDYDAHTVSCPTFSAGIEDYGELIFPNVMEEVLAHFRHMALRSAAEARDEEIREGKEGEIQIGYQA</sequence>
<reference evidence="1" key="1">
    <citation type="submission" date="2023-07" db="EMBL/GenBank/DDBJ databases">
        <title>Black Yeasts Isolated from many extreme environments.</title>
        <authorList>
            <person name="Coleine C."/>
            <person name="Stajich J.E."/>
            <person name="Selbmann L."/>
        </authorList>
    </citation>
    <scope>NUCLEOTIDE SEQUENCE</scope>
    <source>
        <strain evidence="1">CCFEE 5714</strain>
    </source>
</reference>
<evidence type="ECO:0000313" key="2">
    <source>
        <dbReference type="Proteomes" id="UP001281147"/>
    </source>
</evidence>
<protein>
    <submittedName>
        <fullName evidence="1">Uncharacterized protein</fullName>
    </submittedName>
</protein>
<dbReference type="Proteomes" id="UP001281147">
    <property type="component" value="Unassembled WGS sequence"/>
</dbReference>